<sequence length="101" mass="11324">MDVSSLVYASAAQCMLTSQAPKVTKTELTISFITDSKSSVDLYSVLSKRDAQGKYLNNKILLGKRSGLSSFLPVLCMFLKEQVFWGGQNFHPKIRMIQKKM</sequence>
<accession>A0A3L8STR2</accession>
<comment type="caution">
    <text evidence="1">The sequence shown here is derived from an EMBL/GenBank/DDBJ whole genome shotgun (WGS) entry which is preliminary data.</text>
</comment>
<name>A0A3L8STR2_CHLGU</name>
<proteinExistence type="predicted"/>
<keyword evidence="2" id="KW-1185">Reference proteome</keyword>
<protein>
    <submittedName>
        <fullName evidence="1">Uncharacterized protein</fullName>
    </submittedName>
</protein>
<gene>
    <name evidence="1" type="ORF">DV515_00003655</name>
</gene>
<evidence type="ECO:0000313" key="1">
    <source>
        <dbReference type="EMBL" id="RLW07894.1"/>
    </source>
</evidence>
<organism evidence="1 2">
    <name type="scientific">Chloebia gouldiae</name>
    <name type="common">Gouldian finch</name>
    <name type="synonym">Erythrura gouldiae</name>
    <dbReference type="NCBI Taxonomy" id="44316"/>
    <lineage>
        <taxon>Eukaryota</taxon>
        <taxon>Metazoa</taxon>
        <taxon>Chordata</taxon>
        <taxon>Craniata</taxon>
        <taxon>Vertebrata</taxon>
        <taxon>Euteleostomi</taxon>
        <taxon>Archelosauria</taxon>
        <taxon>Archosauria</taxon>
        <taxon>Dinosauria</taxon>
        <taxon>Saurischia</taxon>
        <taxon>Theropoda</taxon>
        <taxon>Coelurosauria</taxon>
        <taxon>Aves</taxon>
        <taxon>Neognathae</taxon>
        <taxon>Neoaves</taxon>
        <taxon>Telluraves</taxon>
        <taxon>Australaves</taxon>
        <taxon>Passeriformes</taxon>
        <taxon>Passeroidea</taxon>
        <taxon>Passeridae</taxon>
        <taxon>Chloebia</taxon>
    </lineage>
</organism>
<dbReference type="AlphaFoldDB" id="A0A3L8STR2"/>
<reference evidence="1 2" key="1">
    <citation type="journal article" date="2018" name="Proc. R. Soc. B">
        <title>A non-coding region near Follistatin controls head colour polymorphism in the Gouldian finch.</title>
        <authorList>
            <person name="Toomey M.B."/>
            <person name="Marques C.I."/>
            <person name="Andrade P."/>
            <person name="Araujo P.M."/>
            <person name="Sabatino S."/>
            <person name="Gazda M.A."/>
            <person name="Afonso S."/>
            <person name="Lopes R.J."/>
            <person name="Corbo J.C."/>
            <person name="Carneiro M."/>
        </authorList>
    </citation>
    <scope>NUCLEOTIDE SEQUENCE [LARGE SCALE GENOMIC DNA]</scope>
    <source>
        <strain evidence="1">Red01</strain>
        <tissue evidence="1">Muscle</tissue>
    </source>
</reference>
<dbReference type="EMBL" id="QUSF01000007">
    <property type="protein sequence ID" value="RLW07894.1"/>
    <property type="molecule type" value="Genomic_DNA"/>
</dbReference>
<dbReference type="Proteomes" id="UP000276834">
    <property type="component" value="Unassembled WGS sequence"/>
</dbReference>
<evidence type="ECO:0000313" key="2">
    <source>
        <dbReference type="Proteomes" id="UP000276834"/>
    </source>
</evidence>